<dbReference type="InterPro" id="IPR036162">
    <property type="entry name" value="Resolvase-like_N_sf"/>
</dbReference>
<dbReference type="RefSeq" id="WP_250447848.1">
    <property type="nucleotide sequence ID" value="NZ_CP133568.1"/>
</dbReference>
<dbReference type="PANTHER" id="PTHR30461:SF23">
    <property type="entry name" value="DNA RECOMBINASE-RELATED"/>
    <property type="match status" value="1"/>
</dbReference>
<protein>
    <submittedName>
        <fullName evidence="2">Recombinase family protein</fullName>
    </submittedName>
</protein>
<name>A0ABY9PDM4_9GAMM</name>
<organism evidence="2 3">
    <name type="scientific">Lysobacter yananisis</name>
    <dbReference type="NCBI Taxonomy" id="1003114"/>
    <lineage>
        <taxon>Bacteria</taxon>
        <taxon>Pseudomonadati</taxon>
        <taxon>Pseudomonadota</taxon>
        <taxon>Gammaproteobacteria</taxon>
        <taxon>Lysobacterales</taxon>
        <taxon>Lysobacteraceae</taxon>
        <taxon>Lysobacter</taxon>
    </lineage>
</organism>
<dbReference type="SUPFAM" id="SSF53041">
    <property type="entry name" value="Resolvase-like"/>
    <property type="match status" value="1"/>
</dbReference>
<proteinExistence type="predicted"/>
<reference evidence="2 3" key="1">
    <citation type="submission" date="2023-08" db="EMBL/GenBank/DDBJ databases">
        <title>The whole genome sequence of Lysobacter yananisis.</title>
        <authorList>
            <person name="Sun H."/>
        </authorList>
    </citation>
    <scope>NUCLEOTIDE SEQUENCE [LARGE SCALE GENOMIC DNA]</scope>
    <source>
        <strain evidence="2 3">SNNU513</strain>
    </source>
</reference>
<dbReference type="Proteomes" id="UP001229313">
    <property type="component" value="Chromosome"/>
</dbReference>
<evidence type="ECO:0000259" key="1">
    <source>
        <dbReference type="SMART" id="SM00857"/>
    </source>
</evidence>
<dbReference type="PANTHER" id="PTHR30461">
    <property type="entry name" value="DNA-INVERTASE FROM LAMBDOID PROPHAGE"/>
    <property type="match status" value="1"/>
</dbReference>
<evidence type="ECO:0000313" key="3">
    <source>
        <dbReference type="Proteomes" id="UP001229313"/>
    </source>
</evidence>
<evidence type="ECO:0000313" key="2">
    <source>
        <dbReference type="EMBL" id="WMT04150.1"/>
    </source>
</evidence>
<dbReference type="InterPro" id="IPR006119">
    <property type="entry name" value="Resolv_N"/>
</dbReference>
<dbReference type="EMBL" id="CP133568">
    <property type="protein sequence ID" value="WMT04150.1"/>
    <property type="molecule type" value="Genomic_DNA"/>
</dbReference>
<dbReference type="InterPro" id="IPR050639">
    <property type="entry name" value="SSR_resolvase"/>
</dbReference>
<gene>
    <name evidence="2" type="ORF">RDV84_04690</name>
</gene>
<sequence length="135" mass="14946">MTPPRTVACYIRTPSYHSDALTQQIRITRQFLRTQLGAYASVIYCDEAHSGTTLDRPGLQSLLAHVEAGGVEAVVVAEYHRLSRIHTQLLTVQMKLERANVALWVAAPHPRLAPGLPRSAPHSFLYDAPIPEARP</sequence>
<dbReference type="Gene3D" id="3.40.50.1390">
    <property type="entry name" value="Resolvase, N-terminal catalytic domain"/>
    <property type="match status" value="1"/>
</dbReference>
<accession>A0ABY9PDM4</accession>
<feature type="domain" description="Resolvase/invertase-type recombinase catalytic" evidence="1">
    <location>
        <begin position="7"/>
        <end position="129"/>
    </location>
</feature>
<dbReference type="SMART" id="SM00857">
    <property type="entry name" value="Resolvase"/>
    <property type="match status" value="1"/>
</dbReference>
<keyword evidence="3" id="KW-1185">Reference proteome</keyword>
<dbReference type="Pfam" id="PF00239">
    <property type="entry name" value="Resolvase"/>
    <property type="match status" value="1"/>
</dbReference>